<evidence type="ECO:0000256" key="4">
    <source>
        <dbReference type="ARBA" id="ARBA00022827"/>
    </source>
</evidence>
<evidence type="ECO:0000256" key="1">
    <source>
        <dbReference type="ARBA" id="ARBA00001974"/>
    </source>
</evidence>
<dbReference type="InterPro" id="IPR009075">
    <property type="entry name" value="AcylCo_DH/oxidase_C"/>
</dbReference>
<protein>
    <submittedName>
        <fullName evidence="10">Acyl-CoA dehydrogenase</fullName>
    </submittedName>
</protein>
<evidence type="ECO:0000313" key="10">
    <source>
        <dbReference type="EMBL" id="TFU06591.1"/>
    </source>
</evidence>
<gene>
    <name evidence="10" type="ORF">EUV02_00725</name>
</gene>
<evidence type="ECO:0000259" key="8">
    <source>
        <dbReference type="Pfam" id="PF02770"/>
    </source>
</evidence>
<evidence type="ECO:0000256" key="2">
    <source>
        <dbReference type="ARBA" id="ARBA00009347"/>
    </source>
</evidence>
<dbReference type="PANTHER" id="PTHR43292">
    <property type="entry name" value="ACYL-COA DEHYDROGENASE"/>
    <property type="match status" value="1"/>
</dbReference>
<evidence type="ECO:0000256" key="6">
    <source>
        <dbReference type="RuleBase" id="RU362125"/>
    </source>
</evidence>
<dbReference type="GO" id="GO:0050660">
    <property type="term" value="F:flavin adenine dinucleotide binding"/>
    <property type="evidence" value="ECO:0007669"/>
    <property type="project" value="InterPro"/>
</dbReference>
<dbReference type="Gene3D" id="1.20.140.10">
    <property type="entry name" value="Butyryl-CoA Dehydrogenase, subunit A, domain 3"/>
    <property type="match status" value="1"/>
</dbReference>
<keyword evidence="4 6" id="KW-0274">FAD</keyword>
<reference evidence="10 11" key="1">
    <citation type="submission" date="2019-02" db="EMBL/GenBank/DDBJ databases">
        <title>Polymorphobacter sp. isolated from the lake at the Tibet of China.</title>
        <authorList>
            <person name="Li A."/>
        </authorList>
    </citation>
    <scope>NUCLEOTIDE SEQUENCE [LARGE SCALE GENOMIC DNA]</scope>
    <source>
        <strain evidence="10 11">DJ1R-1</strain>
    </source>
</reference>
<dbReference type="SUPFAM" id="SSF47203">
    <property type="entry name" value="Acyl-CoA dehydrogenase C-terminal domain-like"/>
    <property type="match status" value="1"/>
</dbReference>
<feature type="domain" description="Acyl-CoA oxidase/dehydrogenase middle" evidence="8">
    <location>
        <begin position="127"/>
        <end position="210"/>
    </location>
</feature>
<proteinExistence type="inferred from homology"/>
<evidence type="ECO:0000259" key="9">
    <source>
        <dbReference type="Pfam" id="PF02771"/>
    </source>
</evidence>
<dbReference type="InterPro" id="IPR037069">
    <property type="entry name" value="AcylCoA_DH/ox_N_sf"/>
</dbReference>
<organism evidence="10 11">
    <name type="scientific">Glacieibacterium arshaanense</name>
    <dbReference type="NCBI Taxonomy" id="2511025"/>
    <lineage>
        <taxon>Bacteria</taxon>
        <taxon>Pseudomonadati</taxon>
        <taxon>Pseudomonadota</taxon>
        <taxon>Alphaproteobacteria</taxon>
        <taxon>Sphingomonadales</taxon>
        <taxon>Sphingosinicellaceae</taxon>
        <taxon>Glacieibacterium</taxon>
    </lineage>
</organism>
<dbReference type="EMBL" id="SIHO01000001">
    <property type="protein sequence ID" value="TFU06591.1"/>
    <property type="molecule type" value="Genomic_DNA"/>
</dbReference>
<keyword evidence="11" id="KW-1185">Reference proteome</keyword>
<comment type="caution">
    <text evidence="10">The sequence shown here is derived from an EMBL/GenBank/DDBJ whole genome shotgun (WGS) entry which is preliminary data.</text>
</comment>
<evidence type="ECO:0000313" key="11">
    <source>
        <dbReference type="Proteomes" id="UP000297737"/>
    </source>
</evidence>
<dbReference type="Proteomes" id="UP000297737">
    <property type="component" value="Unassembled WGS sequence"/>
</dbReference>
<dbReference type="InterPro" id="IPR013786">
    <property type="entry name" value="AcylCoA_DH/ox_N"/>
</dbReference>
<keyword evidence="3 6" id="KW-0285">Flavoprotein</keyword>
<comment type="cofactor">
    <cofactor evidence="1 6">
        <name>FAD</name>
        <dbReference type="ChEBI" id="CHEBI:57692"/>
    </cofactor>
</comment>
<sequence length="405" mass="44278">MDLNWSPADLAFRDEVRAFLDAELTPELRATSEKMTSVYSKPEVSLEWQRRLHKRGWLVPSWPVEHGGTGWSVVQRYIFTRELAEAGAPPLSPMGLGMIGPVLLHYGTPEQKATLLPRMFSGEDFWCQGYSEPESGSDLASLRMKAVRDGDHFVCTGTKIWTTHAHYANRMFCLVRTADIGKPQLGITFLLIDMDAPGVSVRPIVSLSGEHIQNQVMFDGVRVPVSNVIGAIDDGWTVAKYLMEFERGGSQYAPGLRTRLARLRRFLRSGEAGETGVGLRHAITDVEQQIDAMDAQELQFMALLSRGGTPGMMASVLKIQGTELSQRLTEIELEASGVYGAAFQPQLTAPGGEVPGFVAPAGNSGVGPAYAAKAAPKYFNDRAGSIYAGTNEIQRNIIYKLLATA</sequence>
<accession>A0A4Y9ESE7</accession>
<feature type="domain" description="Acyl-CoA dehydrogenase/oxidase N-terminal" evidence="9">
    <location>
        <begin position="9"/>
        <end position="123"/>
    </location>
</feature>
<comment type="similarity">
    <text evidence="2 6">Belongs to the acyl-CoA dehydrogenase family.</text>
</comment>
<name>A0A4Y9ESE7_9SPHN</name>
<dbReference type="InterPro" id="IPR046373">
    <property type="entry name" value="Acyl-CoA_Oxase/DH_mid-dom_sf"/>
</dbReference>
<dbReference type="Pfam" id="PF02771">
    <property type="entry name" value="Acyl-CoA_dh_N"/>
    <property type="match status" value="1"/>
</dbReference>
<dbReference type="Pfam" id="PF00441">
    <property type="entry name" value="Acyl-CoA_dh_1"/>
    <property type="match status" value="1"/>
</dbReference>
<dbReference type="InterPro" id="IPR036250">
    <property type="entry name" value="AcylCo_DH-like_C"/>
</dbReference>
<dbReference type="SUPFAM" id="SSF56645">
    <property type="entry name" value="Acyl-CoA dehydrogenase NM domain-like"/>
    <property type="match status" value="1"/>
</dbReference>
<keyword evidence="5 6" id="KW-0560">Oxidoreductase</keyword>
<dbReference type="InterPro" id="IPR052161">
    <property type="entry name" value="Mycobact_Acyl-CoA_DH"/>
</dbReference>
<dbReference type="AlphaFoldDB" id="A0A4Y9ESE7"/>
<dbReference type="InterPro" id="IPR009100">
    <property type="entry name" value="AcylCoA_DH/oxidase_NM_dom_sf"/>
</dbReference>
<feature type="domain" description="Acyl-CoA dehydrogenase/oxidase C-terminal" evidence="7">
    <location>
        <begin position="233"/>
        <end position="400"/>
    </location>
</feature>
<dbReference type="GO" id="GO:0016627">
    <property type="term" value="F:oxidoreductase activity, acting on the CH-CH group of donors"/>
    <property type="evidence" value="ECO:0007669"/>
    <property type="project" value="InterPro"/>
</dbReference>
<evidence type="ECO:0000259" key="7">
    <source>
        <dbReference type="Pfam" id="PF00441"/>
    </source>
</evidence>
<dbReference type="Gene3D" id="2.40.110.10">
    <property type="entry name" value="Butyryl-CoA Dehydrogenase, subunit A, domain 2"/>
    <property type="match status" value="1"/>
</dbReference>
<dbReference type="InterPro" id="IPR006091">
    <property type="entry name" value="Acyl-CoA_Oxase/DH_mid-dom"/>
</dbReference>
<evidence type="ECO:0000256" key="3">
    <source>
        <dbReference type="ARBA" id="ARBA00022630"/>
    </source>
</evidence>
<evidence type="ECO:0000256" key="5">
    <source>
        <dbReference type="ARBA" id="ARBA00023002"/>
    </source>
</evidence>
<dbReference type="Pfam" id="PF02770">
    <property type="entry name" value="Acyl-CoA_dh_M"/>
    <property type="match status" value="1"/>
</dbReference>
<dbReference type="OrthoDB" id="9780544at2"/>
<dbReference type="Gene3D" id="1.10.540.10">
    <property type="entry name" value="Acyl-CoA dehydrogenase/oxidase, N-terminal domain"/>
    <property type="match status" value="1"/>
</dbReference>
<dbReference type="PANTHER" id="PTHR43292:SF3">
    <property type="entry name" value="ACYL-COA DEHYDROGENASE FADE29"/>
    <property type="match status" value="1"/>
</dbReference>
<dbReference type="GO" id="GO:0005886">
    <property type="term" value="C:plasma membrane"/>
    <property type="evidence" value="ECO:0007669"/>
    <property type="project" value="TreeGrafter"/>
</dbReference>